<evidence type="ECO:0000259" key="1">
    <source>
        <dbReference type="Pfam" id="PF03551"/>
    </source>
</evidence>
<dbReference type="InterPro" id="IPR036388">
    <property type="entry name" value="WH-like_DNA-bd_sf"/>
</dbReference>
<dbReference type="Proteomes" id="UP000768462">
    <property type="component" value="Unassembled WGS sequence"/>
</dbReference>
<dbReference type="Gene3D" id="1.10.10.10">
    <property type="entry name" value="Winged helix-like DNA-binding domain superfamily/Winged helix DNA-binding domain"/>
    <property type="match status" value="1"/>
</dbReference>
<dbReference type="InterPro" id="IPR005149">
    <property type="entry name" value="Tscrpt_reg_PadR_N"/>
</dbReference>
<feature type="domain" description="Transcription regulator PadR N-terminal" evidence="1">
    <location>
        <begin position="15"/>
        <end position="59"/>
    </location>
</feature>
<comment type="caution">
    <text evidence="2">The sequence shown here is derived from an EMBL/GenBank/DDBJ whole genome shotgun (WGS) entry which is preliminary data.</text>
</comment>
<dbReference type="EMBL" id="SVCM01000039">
    <property type="protein sequence ID" value="MBE6059199.1"/>
    <property type="molecule type" value="Genomic_DNA"/>
</dbReference>
<dbReference type="InterPro" id="IPR036390">
    <property type="entry name" value="WH_DNA-bd_sf"/>
</dbReference>
<dbReference type="AlphaFoldDB" id="A0A927WBH0"/>
<accession>A0A927WBH0</accession>
<dbReference type="Pfam" id="PF03551">
    <property type="entry name" value="PadR"/>
    <property type="match status" value="1"/>
</dbReference>
<reference evidence="2" key="1">
    <citation type="submission" date="2019-04" db="EMBL/GenBank/DDBJ databases">
        <title>Evolution of Biomass-Degrading Anaerobic Consortia Revealed by Metagenomics.</title>
        <authorList>
            <person name="Peng X."/>
        </authorList>
    </citation>
    <scope>NUCLEOTIDE SEQUENCE</scope>
    <source>
        <strain evidence="2">SIG254</strain>
    </source>
</reference>
<dbReference type="SUPFAM" id="SSF46785">
    <property type="entry name" value="Winged helix' DNA-binding domain"/>
    <property type="match status" value="1"/>
</dbReference>
<organism evidence="2 3">
    <name type="scientific">Clostridium sulfidigenes</name>
    <dbReference type="NCBI Taxonomy" id="318464"/>
    <lineage>
        <taxon>Bacteria</taxon>
        <taxon>Bacillati</taxon>
        <taxon>Bacillota</taxon>
        <taxon>Clostridia</taxon>
        <taxon>Eubacteriales</taxon>
        <taxon>Clostridiaceae</taxon>
        <taxon>Clostridium</taxon>
    </lineage>
</organism>
<gene>
    <name evidence="2" type="ORF">E7215_03355</name>
</gene>
<evidence type="ECO:0000313" key="3">
    <source>
        <dbReference type="Proteomes" id="UP000768462"/>
    </source>
</evidence>
<name>A0A927WBH0_9CLOT</name>
<evidence type="ECO:0000313" key="2">
    <source>
        <dbReference type="EMBL" id="MBE6059199.1"/>
    </source>
</evidence>
<proteinExistence type="predicted"/>
<sequence>MPMTETAFYILLSLTEPRQGYGIIQYVNKITDGRIKLGSGTVYGTLGKMEKSQIIFKKSHVITSPTNPFLIF</sequence>
<protein>
    <submittedName>
        <fullName evidence="2">PadR family transcriptional regulator</fullName>
    </submittedName>
</protein>